<dbReference type="Proteomes" id="UP000199074">
    <property type="component" value="Unassembled WGS sequence"/>
</dbReference>
<dbReference type="AlphaFoldDB" id="A0A1I7NUC6"/>
<feature type="signal peptide" evidence="1">
    <location>
        <begin position="1"/>
        <end position="38"/>
    </location>
</feature>
<proteinExistence type="predicted"/>
<gene>
    <name evidence="2" type="ORF">SAMN05216456_3273</name>
</gene>
<feature type="chain" id="PRO_5011465459" evidence="1">
    <location>
        <begin position="39"/>
        <end position="195"/>
    </location>
</feature>
<evidence type="ECO:0000313" key="3">
    <source>
        <dbReference type="Proteomes" id="UP000199074"/>
    </source>
</evidence>
<name>A0A1I7NUC6_9HYPH</name>
<keyword evidence="1" id="KW-0732">Signal</keyword>
<sequence>MPLDRLLLLVIDSAMTQSRSFRFAVTCAALALSAPALAQVPGWQFSPLPGEGDRAAMGCSLAASPQAHDCLVVRCEDDFTTGLHIHTSRPGGGAGGWEMTLDREARALMAEAGDGPYDARFMEDADYLLDRLRHGTFVYLRHSADLDAPFAFIDLTGSMTAIAEALYWCAPRVPPGEQNGAPGVVPETSQQGEFP</sequence>
<dbReference type="EMBL" id="FPCK01000004">
    <property type="protein sequence ID" value="SFV38266.1"/>
    <property type="molecule type" value="Genomic_DNA"/>
</dbReference>
<keyword evidence="3" id="KW-1185">Reference proteome</keyword>
<dbReference type="STRING" id="429728.SAMN05216456_3273"/>
<reference evidence="2 3" key="1">
    <citation type="submission" date="2016-10" db="EMBL/GenBank/DDBJ databases">
        <authorList>
            <person name="de Groot N.N."/>
        </authorList>
    </citation>
    <scope>NUCLEOTIDE SEQUENCE [LARGE SCALE GENOMIC DNA]</scope>
    <source>
        <strain evidence="2 3">IPL20</strain>
    </source>
</reference>
<organism evidence="2 3">
    <name type="scientific">Devosia crocina</name>
    <dbReference type="NCBI Taxonomy" id="429728"/>
    <lineage>
        <taxon>Bacteria</taxon>
        <taxon>Pseudomonadati</taxon>
        <taxon>Pseudomonadota</taxon>
        <taxon>Alphaproteobacteria</taxon>
        <taxon>Hyphomicrobiales</taxon>
        <taxon>Devosiaceae</taxon>
        <taxon>Devosia</taxon>
    </lineage>
</organism>
<accession>A0A1I7NUC6</accession>
<evidence type="ECO:0000313" key="2">
    <source>
        <dbReference type="EMBL" id="SFV38266.1"/>
    </source>
</evidence>
<evidence type="ECO:0000256" key="1">
    <source>
        <dbReference type="SAM" id="SignalP"/>
    </source>
</evidence>
<protein>
    <submittedName>
        <fullName evidence="2">Uncharacterized protein</fullName>
    </submittedName>
</protein>